<dbReference type="Proteomes" id="UP000786989">
    <property type="component" value="Unassembled WGS sequence"/>
</dbReference>
<dbReference type="AlphaFoldDB" id="A0A9D2UUR4"/>
<name>A0A9D2UUR4_9ACTN</name>
<protein>
    <submittedName>
        <fullName evidence="2">Uncharacterized protein</fullName>
    </submittedName>
</protein>
<evidence type="ECO:0000256" key="1">
    <source>
        <dbReference type="SAM" id="MobiDB-lite"/>
    </source>
</evidence>
<feature type="compositionally biased region" description="Basic and acidic residues" evidence="1">
    <location>
        <begin position="41"/>
        <end position="53"/>
    </location>
</feature>
<gene>
    <name evidence="2" type="ORF">K8U77_00935</name>
</gene>
<dbReference type="EMBL" id="DYWI01000016">
    <property type="protein sequence ID" value="HJF64669.1"/>
    <property type="molecule type" value="Genomic_DNA"/>
</dbReference>
<sequence>MHEGSRVALRVGAGGAAAETGYARRVPIRLGCAPQPPLDGKPYRPDPARLLTDDGHAGLARAQPESDQIQAAVLVERLGFDDEPHDTGLLRGVPNGLSPLEPVSRICYMVQRFLRAQPGFDRADLQGYLDLL</sequence>
<organism evidence="2 3">
    <name type="scientific">Slackia equolifaciens</name>
    <dbReference type="NCBI Taxonomy" id="498718"/>
    <lineage>
        <taxon>Bacteria</taxon>
        <taxon>Bacillati</taxon>
        <taxon>Actinomycetota</taxon>
        <taxon>Coriobacteriia</taxon>
        <taxon>Eggerthellales</taxon>
        <taxon>Eggerthellaceae</taxon>
        <taxon>Slackia</taxon>
    </lineage>
</organism>
<evidence type="ECO:0000313" key="3">
    <source>
        <dbReference type="Proteomes" id="UP000786989"/>
    </source>
</evidence>
<reference evidence="2" key="1">
    <citation type="journal article" date="2021" name="PeerJ">
        <title>Extensive microbial diversity within the chicken gut microbiome revealed by metagenomics and culture.</title>
        <authorList>
            <person name="Gilroy R."/>
            <person name="Ravi A."/>
            <person name="Getino M."/>
            <person name="Pursley I."/>
            <person name="Horton D.L."/>
            <person name="Alikhan N.F."/>
            <person name="Baker D."/>
            <person name="Gharbi K."/>
            <person name="Hall N."/>
            <person name="Watson M."/>
            <person name="Adriaenssens E.M."/>
            <person name="Foster-Nyarko E."/>
            <person name="Jarju S."/>
            <person name="Secka A."/>
            <person name="Antonio M."/>
            <person name="Oren A."/>
            <person name="Chaudhuri R.R."/>
            <person name="La Ragione R."/>
            <person name="Hildebrand F."/>
            <person name="Pallen M.J."/>
        </authorList>
    </citation>
    <scope>NUCLEOTIDE SEQUENCE</scope>
    <source>
        <strain evidence="2">ChiGjej6B6-11269</strain>
    </source>
</reference>
<proteinExistence type="predicted"/>
<feature type="region of interest" description="Disordered" evidence="1">
    <location>
        <begin position="33"/>
        <end position="53"/>
    </location>
</feature>
<evidence type="ECO:0000313" key="2">
    <source>
        <dbReference type="EMBL" id="HJF64669.1"/>
    </source>
</evidence>
<accession>A0A9D2UUR4</accession>
<reference evidence="2" key="2">
    <citation type="submission" date="2021-09" db="EMBL/GenBank/DDBJ databases">
        <authorList>
            <person name="Gilroy R."/>
        </authorList>
    </citation>
    <scope>NUCLEOTIDE SEQUENCE</scope>
    <source>
        <strain evidence="2">ChiGjej6B6-11269</strain>
    </source>
</reference>
<comment type="caution">
    <text evidence="2">The sequence shown here is derived from an EMBL/GenBank/DDBJ whole genome shotgun (WGS) entry which is preliminary data.</text>
</comment>